<dbReference type="InterPro" id="IPR020103">
    <property type="entry name" value="PsdUridine_synth_cat_dom_sf"/>
</dbReference>
<dbReference type="Gene3D" id="2.30.130.10">
    <property type="entry name" value="PUA domain"/>
    <property type="match status" value="1"/>
</dbReference>
<evidence type="ECO:0000313" key="18">
    <source>
        <dbReference type="EMBL" id="AYQ55499.1"/>
    </source>
</evidence>
<evidence type="ECO:0000256" key="4">
    <source>
        <dbReference type="ARBA" id="ARBA00022679"/>
    </source>
</evidence>
<dbReference type="GO" id="GO:0160148">
    <property type="term" value="F:tRNA pseudouridine(55) synthase activity"/>
    <property type="evidence" value="ECO:0007669"/>
    <property type="project" value="UniProtKB-EC"/>
</dbReference>
<evidence type="ECO:0000256" key="12">
    <source>
        <dbReference type="ARBA" id="ARBA00060072"/>
    </source>
</evidence>
<dbReference type="NCBIfam" id="TIGR00425">
    <property type="entry name" value="CBF5"/>
    <property type="match status" value="1"/>
</dbReference>
<evidence type="ECO:0000256" key="1">
    <source>
        <dbReference type="ARBA" id="ARBA00004496"/>
    </source>
</evidence>
<dbReference type="SMART" id="SM01136">
    <property type="entry name" value="DKCLD"/>
    <property type="match status" value="1"/>
</dbReference>
<reference evidence="18 19" key="1">
    <citation type="submission" date="2016-10" db="EMBL/GenBank/DDBJ databases">
        <title>Complete genome of the TMA-utilizing, human hosted archaeon Methanomethylophilus alvus Gen. nov, sp. nov., strain Mx-05, derived from a pure culture.</title>
        <authorList>
            <person name="Brugere J.-F."/>
            <person name="Ben Hania W."/>
            <person name="Chaudhary P.P."/>
            <person name="Gaci N."/>
            <person name="Borrel G."/>
            <person name="Cao Van Tuat L."/>
            <person name="Fardeau M.-L."/>
            <person name="Harris H.M.B."/>
            <person name="O'Toole P.W."/>
            <person name="Ollivier B."/>
        </authorList>
    </citation>
    <scope>NUCLEOTIDE SEQUENCE [LARGE SCALE GENOMIC DNA]</scope>
    <source>
        <strain evidence="18 19">Mx-05</strain>
    </source>
</reference>
<dbReference type="RefSeq" id="WP_015505273.1">
    <property type="nucleotide sequence ID" value="NZ_CP017686.1"/>
</dbReference>
<dbReference type="InterPro" id="IPR002501">
    <property type="entry name" value="PsdUridine_synth_N"/>
</dbReference>
<dbReference type="CDD" id="cd21148">
    <property type="entry name" value="PUA_Cbf5"/>
    <property type="match status" value="1"/>
</dbReference>
<dbReference type="Pfam" id="PF01509">
    <property type="entry name" value="TruB_N"/>
    <property type="match status" value="1"/>
</dbReference>
<dbReference type="InterPro" id="IPR015947">
    <property type="entry name" value="PUA-like_sf"/>
</dbReference>
<dbReference type="GO" id="GO:0000495">
    <property type="term" value="P:box H/ACA sno(s)RNA 3'-end processing"/>
    <property type="evidence" value="ECO:0007669"/>
    <property type="project" value="TreeGrafter"/>
</dbReference>
<evidence type="ECO:0000256" key="8">
    <source>
        <dbReference type="ARBA" id="ARBA00022840"/>
    </source>
</evidence>
<evidence type="ECO:0000256" key="5">
    <source>
        <dbReference type="ARBA" id="ARBA00022694"/>
    </source>
</evidence>
<evidence type="ECO:0000256" key="14">
    <source>
        <dbReference type="HAMAP-Rule" id="MF_00239"/>
    </source>
</evidence>
<dbReference type="GO" id="GO:0005524">
    <property type="term" value="F:ATP binding"/>
    <property type="evidence" value="ECO:0007669"/>
    <property type="project" value="UniProtKB-UniRule"/>
</dbReference>
<gene>
    <name evidence="15" type="primary">truB</name>
    <name evidence="14" type="synonym">cmk</name>
    <name evidence="18" type="ORF">BKD89_06790</name>
</gene>
<sequence length="505" mass="55949">MRITISGPPGSGKTTVCGKLSEELGLKAIVFGQVFRELAAEKGLSLGELGALAEKDPSIDAGIDAKIVDIARAHPDIILESRLSAYMLTRNNIPALRVYLDASPEVRMSRIGGREGKDLEIAVKETIDRQASEAKRYMMYYDIDIDDRSVYDLVINTDELTPDEVLDRILSAVRARNMLVKDPKAIPDKWGKRPSDRTIGELLQAGVIALDKPSGPTSHQATAWVKGAIHMDKVGHGGTLDPYVSGVLPICTGKAVRLTDIVLSSDKEYICLMRLHADRSEKKIREVMDRFRGKIYQLPPVRSAVKRQLRIRTIKELEILDIRGRDVLFRISCDAGTYVRTLCIDIGEMLLCGASMTELRRSRSGKMTEKNAATLQDLTDAYIFWQQEGHGEWLRSLIRPMECLVDPLPKIIVKATAVDAVCHGADLSIKGIHMLDPDIRKNALAALMTARGELVAIGKMQMSSEKIMAADSGVAVKVTRVLMDPGHYPRMWKYSTDIECLPDSQ</sequence>
<proteinExistence type="inferred from homology"/>
<dbReference type="NCBIfam" id="NF003280">
    <property type="entry name" value="PRK04270.1"/>
    <property type="match status" value="1"/>
</dbReference>
<evidence type="ECO:0000256" key="13">
    <source>
        <dbReference type="ARBA" id="ARBA00060775"/>
    </source>
</evidence>
<comment type="subcellular location">
    <subcellularLocation>
        <location evidence="1 14">Cytoplasm</location>
    </subcellularLocation>
</comment>
<dbReference type="InterPro" id="IPR027417">
    <property type="entry name" value="P-loop_NTPase"/>
</dbReference>
<dbReference type="Pfam" id="PF01472">
    <property type="entry name" value="PUA"/>
    <property type="match status" value="1"/>
</dbReference>
<dbReference type="InterPro" id="IPR011994">
    <property type="entry name" value="Cytidylate_kinase_dom"/>
</dbReference>
<organism evidence="18 19">
    <name type="scientific">Methanomethylophilus alvi</name>
    <dbReference type="NCBI Taxonomy" id="1291540"/>
    <lineage>
        <taxon>Archaea</taxon>
        <taxon>Methanobacteriati</taxon>
        <taxon>Thermoplasmatota</taxon>
        <taxon>Thermoplasmata</taxon>
        <taxon>Methanomassiliicoccales</taxon>
        <taxon>Methanomethylophilaceae</taxon>
        <taxon>Methanomethylophilus</taxon>
    </lineage>
</organism>
<evidence type="ECO:0000313" key="19">
    <source>
        <dbReference type="Proteomes" id="UP000273278"/>
    </source>
</evidence>
<dbReference type="OMA" id="GPFKEDE"/>
<dbReference type="Gene3D" id="3.40.50.300">
    <property type="entry name" value="P-loop containing nucleotide triphosphate hydrolases"/>
    <property type="match status" value="1"/>
</dbReference>
<dbReference type="PANTHER" id="PTHR23127:SF0">
    <property type="entry name" value="H_ACA RIBONUCLEOPROTEIN COMPLEX SUBUNIT DKC1"/>
    <property type="match status" value="1"/>
</dbReference>
<dbReference type="EMBL" id="CP017686">
    <property type="protein sequence ID" value="AYQ55499.1"/>
    <property type="molecule type" value="Genomic_DNA"/>
</dbReference>
<dbReference type="PROSITE" id="PS50890">
    <property type="entry name" value="PUA"/>
    <property type="match status" value="1"/>
</dbReference>
<dbReference type="InterPro" id="IPR036974">
    <property type="entry name" value="PUA_sf"/>
</dbReference>
<dbReference type="EC" id="2.7.4.25" evidence="14"/>
<dbReference type="PANTHER" id="PTHR23127">
    <property type="entry name" value="CENTROMERE/MICROTUBULE BINDING PROTEIN CBF5"/>
    <property type="match status" value="1"/>
</dbReference>
<evidence type="ECO:0000256" key="2">
    <source>
        <dbReference type="ARBA" id="ARBA00011005"/>
    </source>
</evidence>
<dbReference type="GO" id="GO:0031120">
    <property type="term" value="P:snRNA pseudouridine synthesis"/>
    <property type="evidence" value="ECO:0007669"/>
    <property type="project" value="TreeGrafter"/>
</dbReference>
<dbReference type="HAMAP" id="MF_01081">
    <property type="entry name" value="TruB_arch"/>
    <property type="match status" value="1"/>
</dbReference>
<dbReference type="GO" id="GO:0005737">
    <property type="term" value="C:cytoplasm"/>
    <property type="evidence" value="ECO:0007669"/>
    <property type="project" value="UniProtKB-SubCell"/>
</dbReference>
<protein>
    <recommendedName>
        <fullName evidence="14 15">Multifunctional fusion protein</fullName>
    </recommendedName>
    <domain>
        <recommendedName>
            <fullName evidence="15">Probable tRNA pseudouridine synthase B</fullName>
            <ecNumber evidence="15">5.4.99.25</ecNumber>
        </recommendedName>
        <alternativeName>
            <fullName evidence="15">tRNA pseudouridine(55) synthase</fullName>
        </alternativeName>
        <alternativeName>
            <fullName evidence="15">tRNA pseudouridylate synthase</fullName>
        </alternativeName>
        <alternativeName>
            <fullName evidence="15">tRNA-uridine isomerase</fullName>
            <shortName evidence="15">Psi55 synthase</shortName>
        </alternativeName>
    </domain>
    <domain>
        <recommendedName>
            <fullName evidence="14">Cytidylate kinase</fullName>
            <shortName evidence="14">CK</shortName>
            <ecNumber evidence="14">2.7.4.25</ecNumber>
        </recommendedName>
        <alternativeName>
            <fullName evidence="14">Cytidine monophosphate kinase</fullName>
            <shortName evidence="14">CMP kinase</shortName>
        </alternativeName>
    </domain>
</protein>
<dbReference type="SMART" id="SM00359">
    <property type="entry name" value="PUA"/>
    <property type="match status" value="1"/>
</dbReference>
<feature type="domain" description="Dyskerin-like" evidence="17">
    <location>
        <begin position="174"/>
        <end position="222"/>
    </location>
</feature>
<evidence type="ECO:0000259" key="17">
    <source>
        <dbReference type="SMART" id="SM01136"/>
    </source>
</evidence>
<dbReference type="GO" id="GO:0031118">
    <property type="term" value="P:rRNA pseudouridine synthesis"/>
    <property type="evidence" value="ECO:0007669"/>
    <property type="project" value="TreeGrafter"/>
</dbReference>
<evidence type="ECO:0000256" key="15">
    <source>
        <dbReference type="HAMAP-Rule" id="MF_01081"/>
    </source>
</evidence>
<dbReference type="InterPro" id="IPR032819">
    <property type="entry name" value="TruB_C"/>
</dbReference>
<dbReference type="GO" id="GO:0036431">
    <property type="term" value="F:dCMP kinase activity"/>
    <property type="evidence" value="ECO:0007669"/>
    <property type="project" value="InterPro"/>
</dbReference>
<keyword evidence="8 14" id="KW-0067">ATP-binding</keyword>
<dbReference type="EC" id="5.4.99.25" evidence="15"/>
<dbReference type="GeneID" id="41322156"/>
<evidence type="ECO:0000256" key="10">
    <source>
        <dbReference type="ARBA" id="ARBA00047615"/>
    </source>
</evidence>
<accession>A0A3G3IID6</accession>
<dbReference type="InterPro" id="IPR004802">
    <property type="entry name" value="tRNA_PsdUridine_synth_B_fam"/>
</dbReference>
<evidence type="ECO:0000256" key="7">
    <source>
        <dbReference type="ARBA" id="ARBA00022777"/>
    </source>
</evidence>
<dbReference type="SUPFAM" id="SSF88697">
    <property type="entry name" value="PUA domain-like"/>
    <property type="match status" value="1"/>
</dbReference>
<dbReference type="AlphaFoldDB" id="A0A3G3IID6"/>
<dbReference type="Pfam" id="PF13189">
    <property type="entry name" value="Cytidylate_kin2"/>
    <property type="match status" value="1"/>
</dbReference>
<dbReference type="InterPro" id="IPR012960">
    <property type="entry name" value="Dyskerin-like"/>
</dbReference>
<keyword evidence="5 15" id="KW-0819">tRNA processing</keyword>
<feature type="binding site" evidence="14">
    <location>
        <begin position="7"/>
        <end position="15"/>
    </location>
    <ligand>
        <name>ATP</name>
        <dbReference type="ChEBI" id="CHEBI:30616"/>
    </ligand>
</feature>
<keyword evidence="9 15" id="KW-0413">Isomerase</keyword>
<evidence type="ECO:0000259" key="16">
    <source>
        <dbReference type="SMART" id="SM00359"/>
    </source>
</evidence>
<keyword evidence="7 14" id="KW-0418">Kinase</keyword>
<dbReference type="Gene3D" id="3.30.2350.10">
    <property type="entry name" value="Pseudouridine synthase"/>
    <property type="match status" value="1"/>
</dbReference>
<dbReference type="GO" id="GO:0006220">
    <property type="term" value="P:pyrimidine nucleotide metabolic process"/>
    <property type="evidence" value="ECO:0007669"/>
    <property type="project" value="UniProtKB-UniRule"/>
</dbReference>
<keyword evidence="3 14" id="KW-0963">Cytoplasm</keyword>
<dbReference type="GO" id="GO:0003723">
    <property type="term" value="F:RNA binding"/>
    <property type="evidence" value="ECO:0007669"/>
    <property type="project" value="InterPro"/>
</dbReference>
<dbReference type="SUPFAM" id="SSF55120">
    <property type="entry name" value="Pseudouridine synthase"/>
    <property type="match status" value="1"/>
</dbReference>
<dbReference type="SUPFAM" id="SSF52540">
    <property type="entry name" value="P-loop containing nucleoside triphosphate hydrolases"/>
    <property type="match status" value="1"/>
</dbReference>
<dbReference type="GO" id="GO:1990481">
    <property type="term" value="P:mRNA pseudouridine synthesis"/>
    <property type="evidence" value="ECO:0007669"/>
    <property type="project" value="TreeGrafter"/>
</dbReference>
<comment type="function">
    <text evidence="12 15">Could be responsible for synthesis of pseudouridine from uracil-55 in the psi GC loop of transfer RNAs.</text>
</comment>
<dbReference type="InterPro" id="IPR026326">
    <property type="entry name" value="TruB_arch"/>
</dbReference>
<dbReference type="InterPro" id="IPR011892">
    <property type="entry name" value="Cyt_kin_arch"/>
</dbReference>
<dbReference type="Pfam" id="PF16198">
    <property type="entry name" value="TruB_C_2"/>
    <property type="match status" value="1"/>
</dbReference>
<comment type="catalytic activity">
    <reaction evidence="15">
        <text>uridine(55) in tRNA = pseudouridine(55) in tRNA</text>
        <dbReference type="Rhea" id="RHEA:42532"/>
        <dbReference type="Rhea" id="RHEA-COMP:10101"/>
        <dbReference type="Rhea" id="RHEA-COMP:10102"/>
        <dbReference type="ChEBI" id="CHEBI:65314"/>
        <dbReference type="ChEBI" id="CHEBI:65315"/>
        <dbReference type="EC" id="5.4.99.25"/>
    </reaction>
</comment>
<dbReference type="Proteomes" id="UP000273278">
    <property type="component" value="Chromosome"/>
</dbReference>
<dbReference type="GO" id="GO:0031119">
    <property type="term" value="P:tRNA pseudouridine synthesis"/>
    <property type="evidence" value="ECO:0007669"/>
    <property type="project" value="UniProtKB-UniRule"/>
</dbReference>
<dbReference type="NCBIfam" id="TIGR02173">
    <property type="entry name" value="cyt_kin_arch"/>
    <property type="match status" value="1"/>
</dbReference>
<comment type="similarity">
    <text evidence="2 14">Belongs to the cytidylate kinase family. Type 2 subfamily.</text>
</comment>
<keyword evidence="6 14" id="KW-0547">Nucleotide-binding</keyword>
<dbReference type="GO" id="GO:0036430">
    <property type="term" value="F:CMP kinase activity"/>
    <property type="evidence" value="ECO:0007669"/>
    <property type="project" value="RHEA"/>
</dbReference>
<dbReference type="Pfam" id="PF08068">
    <property type="entry name" value="DKCLD"/>
    <property type="match status" value="1"/>
</dbReference>
<evidence type="ECO:0000256" key="6">
    <source>
        <dbReference type="ARBA" id="ARBA00022741"/>
    </source>
</evidence>
<dbReference type="FunFam" id="3.30.2350.10:FF:000001">
    <property type="entry name" value="H/ACA ribonucleoprotein complex subunit CBF5"/>
    <property type="match status" value="1"/>
</dbReference>
<name>A0A3G3IID6_9ARCH</name>
<feature type="domain" description="PUA" evidence="16">
    <location>
        <begin position="409"/>
        <end position="483"/>
    </location>
</feature>
<evidence type="ECO:0000256" key="9">
    <source>
        <dbReference type="ARBA" id="ARBA00023235"/>
    </source>
</evidence>
<evidence type="ECO:0000256" key="11">
    <source>
        <dbReference type="ARBA" id="ARBA00048478"/>
    </source>
</evidence>
<evidence type="ECO:0000256" key="3">
    <source>
        <dbReference type="ARBA" id="ARBA00022490"/>
    </source>
</evidence>
<dbReference type="InterPro" id="IPR002478">
    <property type="entry name" value="PUA"/>
</dbReference>
<keyword evidence="4 14" id="KW-0808">Transferase</keyword>
<feature type="active site" description="Nucleophile" evidence="15">
    <location>
        <position position="241"/>
    </location>
</feature>
<dbReference type="CDD" id="cd02020">
    <property type="entry name" value="CMPK"/>
    <property type="match status" value="1"/>
</dbReference>
<comment type="catalytic activity">
    <reaction evidence="11 14">
        <text>CMP + ATP = CDP + ADP</text>
        <dbReference type="Rhea" id="RHEA:11600"/>
        <dbReference type="ChEBI" id="CHEBI:30616"/>
        <dbReference type="ChEBI" id="CHEBI:58069"/>
        <dbReference type="ChEBI" id="CHEBI:60377"/>
        <dbReference type="ChEBI" id="CHEBI:456216"/>
        <dbReference type="EC" id="2.7.4.25"/>
    </reaction>
</comment>
<comment type="similarity">
    <text evidence="13 15">Belongs to the pseudouridine synthase TruB family. Type 2 subfamily.</text>
</comment>
<comment type="catalytic activity">
    <reaction evidence="10 14">
        <text>dCMP + ATP = dCDP + ADP</text>
        <dbReference type="Rhea" id="RHEA:25094"/>
        <dbReference type="ChEBI" id="CHEBI:30616"/>
        <dbReference type="ChEBI" id="CHEBI:57566"/>
        <dbReference type="ChEBI" id="CHEBI:58593"/>
        <dbReference type="ChEBI" id="CHEBI:456216"/>
        <dbReference type="EC" id="2.7.4.25"/>
    </reaction>
</comment>
<dbReference type="HAMAP" id="MF_00239">
    <property type="entry name" value="Cytidyl_kinase_type2"/>
    <property type="match status" value="1"/>
</dbReference>